<dbReference type="InterPro" id="IPR004568">
    <property type="entry name" value="Ppantetheine-prot_Trfase_dom"/>
</dbReference>
<dbReference type="UniPathway" id="UPA00077">
    <property type="reaction ID" value="UER00155"/>
</dbReference>
<dbReference type="CDD" id="cd00483">
    <property type="entry name" value="HPPK"/>
    <property type="match status" value="1"/>
</dbReference>
<dbReference type="NCBIfam" id="TIGR00516">
    <property type="entry name" value="acpS"/>
    <property type="match status" value="1"/>
</dbReference>
<dbReference type="PANTHER" id="PTHR43071:SF1">
    <property type="entry name" value="2-AMINO-4-HYDROXY-6-HYDROXYMETHYLDIHYDROPTERIDINE PYROPHOSPHOKINASE"/>
    <property type="match status" value="1"/>
</dbReference>
<dbReference type="InterPro" id="IPR000550">
    <property type="entry name" value="Hppk"/>
</dbReference>
<evidence type="ECO:0000313" key="15">
    <source>
        <dbReference type="EMBL" id="AEH51405.1"/>
    </source>
</evidence>
<keyword evidence="13" id="KW-0963">Cytoplasm</keyword>
<accession>F7YTV8</accession>
<dbReference type="EC" id="2.7.8.7" evidence="13"/>
<keyword evidence="11 13" id="KW-0443">Lipid metabolism</keyword>
<dbReference type="PATRIC" id="fig|688269.3.peg.1380"/>
<dbReference type="Gene3D" id="3.90.470.20">
    <property type="entry name" value="4'-phosphopantetheinyl transferase domain"/>
    <property type="match status" value="1"/>
</dbReference>
<evidence type="ECO:0000256" key="4">
    <source>
        <dbReference type="ARBA" id="ARBA00022723"/>
    </source>
</evidence>
<keyword evidence="3 13" id="KW-0808">Transferase</keyword>
<comment type="subcellular location">
    <subcellularLocation>
        <location evidence="13">Cytoplasm</location>
    </subcellularLocation>
</comment>
<dbReference type="InterPro" id="IPR035907">
    <property type="entry name" value="Hppk_sf"/>
</dbReference>
<dbReference type="Gene3D" id="3.30.70.560">
    <property type="entry name" value="7,8-Dihydro-6-hydroxymethylpterin-pyrophosphokinase HPPK"/>
    <property type="match status" value="1"/>
</dbReference>
<dbReference type="STRING" id="688269.Theth_1341"/>
<comment type="pathway">
    <text evidence="1">Cofactor biosynthesis; tetrahydrofolate biosynthesis; 2-amino-4-hydroxy-6-hydroxymethyl-7,8-dihydropteridine diphosphate from 7,8-dihydroneopterin triphosphate: step 4/4.</text>
</comment>
<dbReference type="Pfam" id="PF01288">
    <property type="entry name" value="HPPK"/>
    <property type="match status" value="1"/>
</dbReference>
<dbReference type="HAMAP" id="MF_00101">
    <property type="entry name" value="AcpS"/>
    <property type="match status" value="1"/>
</dbReference>
<dbReference type="AlphaFoldDB" id="F7YTV8"/>
<dbReference type="GO" id="GO:0046654">
    <property type="term" value="P:tetrahydrofolate biosynthetic process"/>
    <property type="evidence" value="ECO:0007669"/>
    <property type="project" value="UniProtKB-UniPathway"/>
</dbReference>
<dbReference type="GO" id="GO:0016301">
    <property type="term" value="F:kinase activity"/>
    <property type="evidence" value="ECO:0007669"/>
    <property type="project" value="UniProtKB-KW"/>
</dbReference>
<proteinExistence type="inferred from homology"/>
<dbReference type="InterPro" id="IPR002582">
    <property type="entry name" value="ACPS"/>
</dbReference>
<keyword evidence="10" id="KW-0289">Folate biosynthesis</keyword>
<evidence type="ECO:0000256" key="5">
    <source>
        <dbReference type="ARBA" id="ARBA00022741"/>
    </source>
</evidence>
<dbReference type="SUPFAM" id="SSF56214">
    <property type="entry name" value="4'-phosphopantetheinyl transferase"/>
    <property type="match status" value="1"/>
</dbReference>
<dbReference type="GO" id="GO:0003848">
    <property type="term" value="F:2-amino-4-hydroxy-6-hydroxymethyldihydropteridine diphosphokinase activity"/>
    <property type="evidence" value="ECO:0007669"/>
    <property type="project" value="InterPro"/>
</dbReference>
<keyword evidence="16" id="KW-1185">Reference proteome</keyword>
<dbReference type="GO" id="GO:0046656">
    <property type="term" value="P:folic acid biosynthetic process"/>
    <property type="evidence" value="ECO:0007669"/>
    <property type="project" value="UniProtKB-KW"/>
</dbReference>
<evidence type="ECO:0000256" key="7">
    <source>
        <dbReference type="ARBA" id="ARBA00022832"/>
    </source>
</evidence>
<evidence type="ECO:0000256" key="8">
    <source>
        <dbReference type="ARBA" id="ARBA00022840"/>
    </source>
</evidence>
<protein>
    <recommendedName>
        <fullName evidence="13">Holo-[acyl-carrier-protein] synthase</fullName>
        <shortName evidence="13">Holo-ACP synthase</shortName>
        <ecNumber evidence="13">2.7.8.7</ecNumber>
    </recommendedName>
    <alternativeName>
        <fullName evidence="13">4'-phosphopantetheinyl transferase AcpS</fullName>
    </alternativeName>
</protein>
<dbReference type="PROSITE" id="PS00794">
    <property type="entry name" value="HPPK"/>
    <property type="match status" value="1"/>
</dbReference>
<sequence length="269" mass="30929">MIFGIGVDVLRIERVDEKLADKILGPHEKQEFEKTKDKKTYLASRFAAKEAFFKALGTGLRNCFFKDVEFIHNKLGKPVLILHKDFEGFNLAHVSISHDFVVVAQVVLEKTTGGIYIGIGSNLENRLKNIQNACLLMEKRQIQIVRKSSIYETKPYGKTDQPDFLNCVVEVETTLTPTRLLENLLEIEKILGRVRTEKWGPRTIDLDILLYGNIVFETQNLTIPHYDLLNRQFFLVPLVELKVFHHPVEGDFSLKLKEGEECKLLTSNW</sequence>
<dbReference type="SUPFAM" id="SSF55083">
    <property type="entry name" value="6-hydroxymethyl-7,8-dihydropterin pyrophosphokinase, HPPK"/>
    <property type="match status" value="1"/>
</dbReference>
<evidence type="ECO:0000256" key="1">
    <source>
        <dbReference type="ARBA" id="ARBA00005051"/>
    </source>
</evidence>
<organism evidence="15 16">
    <name type="scientific">Pseudothermotoga thermarum DSM 5069</name>
    <dbReference type="NCBI Taxonomy" id="688269"/>
    <lineage>
        <taxon>Bacteria</taxon>
        <taxon>Thermotogati</taxon>
        <taxon>Thermotogota</taxon>
        <taxon>Thermotogae</taxon>
        <taxon>Thermotogales</taxon>
        <taxon>Thermotogaceae</taxon>
        <taxon>Pseudothermotoga</taxon>
    </lineage>
</organism>
<dbReference type="GO" id="GO:0006633">
    <property type="term" value="P:fatty acid biosynthetic process"/>
    <property type="evidence" value="ECO:0007669"/>
    <property type="project" value="UniProtKB-UniRule"/>
</dbReference>
<dbReference type="HOGENOM" id="CLU_1000219_0_0_0"/>
<feature type="domain" description="7,8-dihydro-6-hydroxymethylpterin-pyrophosphokinase" evidence="14">
    <location>
        <begin position="198"/>
        <end position="209"/>
    </location>
</feature>
<evidence type="ECO:0000256" key="9">
    <source>
        <dbReference type="ARBA" id="ARBA00022842"/>
    </source>
</evidence>
<comment type="similarity">
    <text evidence="13">Belongs to the P-Pant transferase superfamily. AcpS family.</text>
</comment>
<dbReference type="NCBIfam" id="TIGR01498">
    <property type="entry name" value="folK"/>
    <property type="match status" value="1"/>
</dbReference>
<evidence type="ECO:0000256" key="12">
    <source>
        <dbReference type="ARBA" id="ARBA00023160"/>
    </source>
</evidence>
<evidence type="ECO:0000256" key="3">
    <source>
        <dbReference type="ARBA" id="ARBA00022679"/>
    </source>
</evidence>
<dbReference type="GO" id="GO:0008897">
    <property type="term" value="F:holo-[acyl-carrier-protein] synthase activity"/>
    <property type="evidence" value="ECO:0007669"/>
    <property type="project" value="UniProtKB-UniRule"/>
</dbReference>
<dbReference type="Proteomes" id="UP000006804">
    <property type="component" value="Chromosome"/>
</dbReference>
<evidence type="ECO:0000256" key="13">
    <source>
        <dbReference type="HAMAP-Rule" id="MF_00101"/>
    </source>
</evidence>
<evidence type="ECO:0000256" key="10">
    <source>
        <dbReference type="ARBA" id="ARBA00022909"/>
    </source>
</evidence>
<feature type="binding site" evidence="13">
    <location>
        <position position="8"/>
    </location>
    <ligand>
        <name>Mg(2+)</name>
        <dbReference type="ChEBI" id="CHEBI:18420"/>
    </ligand>
</feature>
<evidence type="ECO:0000259" key="14">
    <source>
        <dbReference type="PROSITE" id="PS00794"/>
    </source>
</evidence>
<evidence type="ECO:0000256" key="6">
    <source>
        <dbReference type="ARBA" id="ARBA00022777"/>
    </source>
</evidence>
<dbReference type="InterPro" id="IPR008278">
    <property type="entry name" value="4-PPantetheinyl_Trfase_dom"/>
</dbReference>
<dbReference type="InterPro" id="IPR037143">
    <property type="entry name" value="4-PPantetheinyl_Trfase_dom_sf"/>
</dbReference>
<evidence type="ECO:0000313" key="16">
    <source>
        <dbReference type="Proteomes" id="UP000006804"/>
    </source>
</evidence>
<reference evidence="15 16" key="1">
    <citation type="submission" date="2010-11" db="EMBL/GenBank/DDBJ databases">
        <title>The complete genome of Thermotoga thermarum DSM 5069.</title>
        <authorList>
            <consortium name="US DOE Joint Genome Institute (JGI-PGF)"/>
            <person name="Lucas S."/>
            <person name="Copeland A."/>
            <person name="Lapidus A."/>
            <person name="Bruce D."/>
            <person name="Goodwin L."/>
            <person name="Pitluck S."/>
            <person name="Kyrpides N."/>
            <person name="Mavromatis K."/>
            <person name="Ivanova N."/>
            <person name="Zeytun A."/>
            <person name="Brettin T."/>
            <person name="Detter J.C."/>
            <person name="Tapia R."/>
            <person name="Han C."/>
            <person name="Land M."/>
            <person name="Hauser L."/>
            <person name="Markowitz V."/>
            <person name="Cheng J.-F."/>
            <person name="Hugenholtz P."/>
            <person name="Woyke T."/>
            <person name="Wu D."/>
            <person name="Spring S."/>
            <person name="Schroeder M."/>
            <person name="Brambilla E."/>
            <person name="Klenk H.-P."/>
            <person name="Eisen J.A."/>
        </authorList>
    </citation>
    <scope>NUCLEOTIDE SEQUENCE [LARGE SCALE GENOMIC DNA]</scope>
    <source>
        <strain evidence="15 16">DSM 5069</strain>
    </source>
</reference>
<keyword evidence="4 13" id="KW-0479">Metal-binding</keyword>
<evidence type="ECO:0000256" key="11">
    <source>
        <dbReference type="ARBA" id="ARBA00023098"/>
    </source>
</evidence>
<comment type="catalytic activity">
    <reaction evidence="13">
        <text>apo-[ACP] + CoA = holo-[ACP] + adenosine 3',5'-bisphosphate + H(+)</text>
        <dbReference type="Rhea" id="RHEA:12068"/>
        <dbReference type="Rhea" id="RHEA-COMP:9685"/>
        <dbReference type="Rhea" id="RHEA-COMP:9690"/>
        <dbReference type="ChEBI" id="CHEBI:15378"/>
        <dbReference type="ChEBI" id="CHEBI:29999"/>
        <dbReference type="ChEBI" id="CHEBI:57287"/>
        <dbReference type="ChEBI" id="CHEBI:58343"/>
        <dbReference type="ChEBI" id="CHEBI:64479"/>
        <dbReference type="EC" id="2.7.8.7"/>
    </reaction>
</comment>
<keyword evidence="6 15" id="KW-0418">Kinase</keyword>
<dbReference type="EMBL" id="CP002351">
    <property type="protein sequence ID" value="AEH51405.1"/>
    <property type="molecule type" value="Genomic_DNA"/>
</dbReference>
<keyword evidence="5" id="KW-0547">Nucleotide-binding</keyword>
<dbReference type="OrthoDB" id="9808041at2"/>
<dbReference type="eggNOG" id="COG0736">
    <property type="taxonomic scope" value="Bacteria"/>
</dbReference>
<keyword evidence="2 13" id="KW-0444">Lipid biosynthesis</keyword>
<dbReference type="Pfam" id="PF01648">
    <property type="entry name" value="ACPS"/>
    <property type="match status" value="1"/>
</dbReference>
<keyword evidence="7 13" id="KW-0276">Fatty acid metabolism</keyword>
<dbReference type="GO" id="GO:0000287">
    <property type="term" value="F:magnesium ion binding"/>
    <property type="evidence" value="ECO:0007669"/>
    <property type="project" value="UniProtKB-UniRule"/>
</dbReference>
<comment type="function">
    <text evidence="13">Transfers the 4'-phosphopantetheine moiety from coenzyme A to a Ser of acyl-carrier-protein.</text>
</comment>
<keyword evidence="12 13" id="KW-0275">Fatty acid biosynthesis</keyword>
<dbReference type="eggNOG" id="COG0801">
    <property type="taxonomic scope" value="Bacteria"/>
</dbReference>
<comment type="cofactor">
    <cofactor evidence="13">
        <name>Mg(2+)</name>
        <dbReference type="ChEBI" id="CHEBI:18420"/>
    </cofactor>
</comment>
<feature type="binding site" evidence="13">
    <location>
        <position position="50"/>
    </location>
    <ligand>
        <name>Mg(2+)</name>
        <dbReference type="ChEBI" id="CHEBI:18420"/>
    </ligand>
</feature>
<dbReference type="PANTHER" id="PTHR43071">
    <property type="entry name" value="2-AMINO-4-HYDROXY-6-HYDROXYMETHYLDIHYDROPTERIDINE PYROPHOSPHOKINASE"/>
    <property type="match status" value="1"/>
</dbReference>
<dbReference type="KEGG" id="tta:Theth_1341"/>
<name>F7YTV8_9THEM</name>
<gene>
    <name evidence="13" type="primary">acpS</name>
    <name evidence="15" type="ORF">Theth_1341</name>
</gene>
<dbReference type="GO" id="GO:0005737">
    <property type="term" value="C:cytoplasm"/>
    <property type="evidence" value="ECO:0007669"/>
    <property type="project" value="UniProtKB-SubCell"/>
</dbReference>
<dbReference type="NCBIfam" id="TIGR00556">
    <property type="entry name" value="pantethn_trn"/>
    <property type="match status" value="1"/>
</dbReference>
<evidence type="ECO:0000256" key="2">
    <source>
        <dbReference type="ARBA" id="ARBA00022516"/>
    </source>
</evidence>
<keyword evidence="8" id="KW-0067">ATP-binding</keyword>
<keyword evidence="9 13" id="KW-0460">Magnesium</keyword>
<dbReference type="GO" id="GO:0005524">
    <property type="term" value="F:ATP binding"/>
    <property type="evidence" value="ECO:0007669"/>
    <property type="project" value="UniProtKB-KW"/>
</dbReference>
<dbReference type="RefSeq" id="WP_013932621.1">
    <property type="nucleotide sequence ID" value="NC_015707.1"/>
</dbReference>